<proteinExistence type="inferred from homology"/>
<evidence type="ECO:0000313" key="3">
    <source>
        <dbReference type="Proteomes" id="UP000298781"/>
    </source>
</evidence>
<dbReference type="Gene3D" id="3.40.50.720">
    <property type="entry name" value="NAD(P)-binding Rossmann-like Domain"/>
    <property type="match status" value="1"/>
</dbReference>
<dbReference type="InterPro" id="IPR050259">
    <property type="entry name" value="SDR"/>
</dbReference>
<dbReference type="AlphaFoldDB" id="A0A4D7B5J4"/>
<dbReference type="PROSITE" id="PS00061">
    <property type="entry name" value="ADH_SHORT"/>
    <property type="match status" value="1"/>
</dbReference>
<dbReference type="PANTHER" id="PTHR42879:SF2">
    <property type="entry name" value="3-OXOACYL-[ACYL-CARRIER-PROTEIN] REDUCTASE FABG"/>
    <property type="match status" value="1"/>
</dbReference>
<dbReference type="KEGG" id="pstg:E8M01_20615"/>
<dbReference type="PANTHER" id="PTHR42879">
    <property type="entry name" value="3-OXOACYL-(ACYL-CARRIER-PROTEIN) REDUCTASE"/>
    <property type="match status" value="1"/>
</dbReference>
<evidence type="ECO:0000256" key="1">
    <source>
        <dbReference type="ARBA" id="ARBA00006484"/>
    </source>
</evidence>
<organism evidence="2 3">
    <name type="scientific">Phreatobacter stygius</name>
    <dbReference type="NCBI Taxonomy" id="1940610"/>
    <lineage>
        <taxon>Bacteria</taxon>
        <taxon>Pseudomonadati</taxon>
        <taxon>Pseudomonadota</taxon>
        <taxon>Alphaproteobacteria</taxon>
        <taxon>Hyphomicrobiales</taxon>
        <taxon>Phreatobacteraceae</taxon>
        <taxon>Phreatobacter</taxon>
    </lineage>
</organism>
<dbReference type="SUPFAM" id="SSF51735">
    <property type="entry name" value="NAD(P)-binding Rossmann-fold domains"/>
    <property type="match status" value="1"/>
</dbReference>
<dbReference type="InterPro" id="IPR020904">
    <property type="entry name" value="Sc_DH/Rdtase_CS"/>
</dbReference>
<dbReference type="Pfam" id="PF13561">
    <property type="entry name" value="adh_short_C2"/>
    <property type="match status" value="1"/>
</dbReference>
<dbReference type="GO" id="GO:0032787">
    <property type="term" value="P:monocarboxylic acid metabolic process"/>
    <property type="evidence" value="ECO:0007669"/>
    <property type="project" value="UniProtKB-ARBA"/>
</dbReference>
<dbReference type="InterPro" id="IPR036291">
    <property type="entry name" value="NAD(P)-bd_dom_sf"/>
</dbReference>
<protein>
    <submittedName>
        <fullName evidence="2">SDR family oxidoreductase</fullName>
    </submittedName>
</protein>
<dbReference type="RefSeq" id="WP_136961858.1">
    <property type="nucleotide sequence ID" value="NZ_CP039690.1"/>
</dbReference>
<evidence type="ECO:0000313" key="2">
    <source>
        <dbReference type="EMBL" id="QCI66415.1"/>
    </source>
</evidence>
<reference evidence="2 3" key="1">
    <citation type="submission" date="2019-04" db="EMBL/GenBank/DDBJ databases">
        <title>Phreatobacter aquaticus sp. nov.</title>
        <authorList>
            <person name="Choi A."/>
        </authorList>
    </citation>
    <scope>NUCLEOTIDE SEQUENCE [LARGE SCALE GENOMIC DNA]</scope>
    <source>
        <strain evidence="2 3">KCTC 52518</strain>
    </source>
</reference>
<sequence>MTVLKGRTALITDADKTIGRAIAEALAASGANVLIQGTDPASAKAAAAEISTRHRVFGQGLGANLADAGSIASAVAAAERPVDILVHTSCPQHLAPVEEFPDAAFEHILNVGLTSYFRLAKAVLPGMRARGWGRLLVMSSVQGLVASVDKSAYVAAKHGLVGFSKALALETAGSGVTANAFCPGWTGTEGTRAQAATIGAKLGISADQALQQMLVEKQPSKQFIKVEALGALVVFLCSPAGDPITGVALPVDGGWVAQ</sequence>
<accession>A0A4D7B5J4</accession>
<comment type="similarity">
    <text evidence="1">Belongs to the short-chain dehydrogenases/reductases (SDR) family.</text>
</comment>
<keyword evidence="3" id="KW-1185">Reference proteome</keyword>
<gene>
    <name evidence="2" type="ORF">E8M01_20615</name>
</gene>
<dbReference type="Proteomes" id="UP000298781">
    <property type="component" value="Chromosome"/>
</dbReference>
<name>A0A4D7B5J4_9HYPH</name>
<dbReference type="OrthoDB" id="9793325at2"/>
<dbReference type="EMBL" id="CP039690">
    <property type="protein sequence ID" value="QCI66415.1"/>
    <property type="molecule type" value="Genomic_DNA"/>
</dbReference>
<dbReference type="InterPro" id="IPR002347">
    <property type="entry name" value="SDR_fam"/>
</dbReference>
<dbReference type="PRINTS" id="PR00081">
    <property type="entry name" value="GDHRDH"/>
</dbReference>